<sequence length="70" mass="7655">MFLLSLDEIDRVKRLHHITSTTGLAEKTNLNRKTWTTALNTRKPTVSVLEALAALGANPSKILVAEELAA</sequence>
<comment type="caution">
    <text evidence="1">The sequence shown here is derived from an EMBL/GenBank/DDBJ whole genome shotgun (WGS) entry which is preliminary data.</text>
</comment>
<reference evidence="1" key="1">
    <citation type="submission" date="2023-08" db="EMBL/GenBank/DDBJ databases">
        <title>Genomic characterization of the C. tuberculostearicum species complex, a ubiquitous member of the human skin microbiome.</title>
        <authorList>
            <person name="Ahmed N."/>
            <person name="Deming C."/>
            <person name="Conlan S."/>
            <person name="Segre J."/>
        </authorList>
    </citation>
    <scope>NUCLEOTIDE SEQUENCE</scope>
    <source>
        <strain evidence="1">CTNIH22</strain>
    </source>
</reference>
<evidence type="ECO:0000313" key="1">
    <source>
        <dbReference type="EMBL" id="MDV2420175.1"/>
    </source>
</evidence>
<name>A0AAE4NM81_9CORY</name>
<accession>A0AAE4NM81</accession>
<organism evidence="1 2">
    <name type="scientific">Corynebacterium tuberculostearicum</name>
    <dbReference type="NCBI Taxonomy" id="38304"/>
    <lineage>
        <taxon>Bacteria</taxon>
        <taxon>Bacillati</taxon>
        <taxon>Actinomycetota</taxon>
        <taxon>Actinomycetes</taxon>
        <taxon>Mycobacteriales</taxon>
        <taxon>Corynebacteriaceae</taxon>
        <taxon>Corynebacterium</taxon>
    </lineage>
</organism>
<dbReference type="Proteomes" id="UP001185706">
    <property type="component" value="Unassembled WGS sequence"/>
</dbReference>
<evidence type="ECO:0000313" key="2">
    <source>
        <dbReference type="Proteomes" id="UP001185706"/>
    </source>
</evidence>
<gene>
    <name evidence="1" type="ORF">RAE03_10415</name>
</gene>
<dbReference type="RefSeq" id="WP_284841788.1">
    <property type="nucleotide sequence ID" value="NZ_JAVBIB010000019.1"/>
</dbReference>
<proteinExistence type="predicted"/>
<dbReference type="AlphaFoldDB" id="A0AAE4NM81"/>
<protein>
    <submittedName>
        <fullName evidence="1">XRE family transcriptional regulator</fullName>
    </submittedName>
</protein>
<dbReference type="EMBL" id="JAVBIB010000019">
    <property type="protein sequence ID" value="MDV2420175.1"/>
    <property type="molecule type" value="Genomic_DNA"/>
</dbReference>